<proteinExistence type="inferred from homology"/>
<dbReference type="PANTHER" id="PTHR43772:SF2">
    <property type="entry name" value="PUTATIVE (AFU_ORTHOLOGUE AFUA_2G04480)-RELATED"/>
    <property type="match status" value="1"/>
</dbReference>
<dbReference type="EMBL" id="PYGA01000016">
    <property type="protein sequence ID" value="PSK93599.1"/>
    <property type="molecule type" value="Genomic_DNA"/>
</dbReference>
<dbReference type="AlphaFoldDB" id="A0A2P8D8R3"/>
<keyword evidence="3 7" id="KW-0378">Hydrolase</keyword>
<evidence type="ECO:0000313" key="8">
    <source>
        <dbReference type="EMBL" id="PSK93599.1"/>
    </source>
</evidence>
<evidence type="ECO:0000256" key="3">
    <source>
        <dbReference type="ARBA" id="ARBA00022801"/>
    </source>
</evidence>
<protein>
    <submittedName>
        <fullName evidence="8">Glycosyl hydrolase family 43</fullName>
    </submittedName>
</protein>
<dbReference type="GO" id="GO:0045493">
    <property type="term" value="P:xylan catabolic process"/>
    <property type="evidence" value="ECO:0007669"/>
    <property type="project" value="UniProtKB-KW"/>
</dbReference>
<feature type="site" description="Important for catalytic activity, responsible for pKa modulation of the active site Glu and correct orientation of both the proton donor and substrate" evidence="6">
    <location>
        <position position="163"/>
    </location>
</feature>
<keyword evidence="5 7" id="KW-0326">Glycosidase</keyword>
<dbReference type="Gene3D" id="2.115.10.20">
    <property type="entry name" value="Glycosyl hydrolase domain, family 43"/>
    <property type="match status" value="1"/>
</dbReference>
<keyword evidence="9" id="KW-1185">Reference proteome</keyword>
<keyword evidence="2" id="KW-0624">Polysaccharide degradation</keyword>
<evidence type="ECO:0000256" key="4">
    <source>
        <dbReference type="ARBA" id="ARBA00023277"/>
    </source>
</evidence>
<dbReference type="Proteomes" id="UP000240542">
    <property type="component" value="Unassembled WGS sequence"/>
</dbReference>
<accession>A0A2P8D8R3</accession>
<evidence type="ECO:0000256" key="2">
    <source>
        <dbReference type="ARBA" id="ARBA00022651"/>
    </source>
</evidence>
<gene>
    <name evidence="8" type="ORF">CLV63_1166</name>
</gene>
<name>A0A2P8D8R3_9ACTN</name>
<dbReference type="GO" id="GO:0004553">
    <property type="term" value="F:hydrolase activity, hydrolyzing O-glycosyl compounds"/>
    <property type="evidence" value="ECO:0007669"/>
    <property type="project" value="InterPro"/>
</dbReference>
<dbReference type="InterPro" id="IPR023296">
    <property type="entry name" value="Glyco_hydro_beta-prop_sf"/>
</dbReference>
<evidence type="ECO:0000256" key="7">
    <source>
        <dbReference type="RuleBase" id="RU361187"/>
    </source>
</evidence>
<comment type="similarity">
    <text evidence="1 7">Belongs to the glycosyl hydrolase 43 family.</text>
</comment>
<dbReference type="InterPro" id="IPR052176">
    <property type="entry name" value="Glycosyl_Hydrlase_43_Enz"/>
</dbReference>
<dbReference type="InterPro" id="IPR006710">
    <property type="entry name" value="Glyco_hydro_43"/>
</dbReference>
<comment type="caution">
    <text evidence="8">The sequence shown here is derived from an EMBL/GenBank/DDBJ whole genome shotgun (WGS) entry which is preliminary data.</text>
</comment>
<keyword evidence="2" id="KW-0858">Xylan degradation</keyword>
<evidence type="ECO:0000256" key="6">
    <source>
        <dbReference type="PIRSR" id="PIRSR606710-2"/>
    </source>
</evidence>
<evidence type="ECO:0000256" key="1">
    <source>
        <dbReference type="ARBA" id="ARBA00009865"/>
    </source>
</evidence>
<dbReference type="RefSeq" id="WP_211301403.1">
    <property type="nucleotide sequence ID" value="NZ_PYGA01000016.1"/>
</dbReference>
<dbReference type="Pfam" id="PF04616">
    <property type="entry name" value="Glyco_hydro_43"/>
    <property type="match status" value="1"/>
</dbReference>
<reference evidence="8 9" key="1">
    <citation type="submission" date="2018-03" db="EMBL/GenBank/DDBJ databases">
        <title>Genomic Encyclopedia of Archaeal and Bacterial Type Strains, Phase II (KMG-II): from individual species to whole genera.</title>
        <authorList>
            <person name="Goeker M."/>
        </authorList>
    </citation>
    <scope>NUCLEOTIDE SEQUENCE [LARGE SCALE GENOMIC DNA]</scope>
    <source>
        <strain evidence="8 9">DSM 45312</strain>
    </source>
</reference>
<dbReference type="SUPFAM" id="SSF75005">
    <property type="entry name" value="Arabinanase/levansucrase/invertase"/>
    <property type="match status" value="1"/>
</dbReference>
<dbReference type="PANTHER" id="PTHR43772">
    <property type="entry name" value="ENDO-1,4-BETA-XYLANASE"/>
    <property type="match status" value="1"/>
</dbReference>
<sequence length="322" mass="34946">MSTNEHSTVPSAPDGFGADLGGLVRAGNPIVTDTYTSDPAVLVHEGTAYLYTGHDEAPPGVEDYVMRDWLCFSSTDLLTWRPHGPLLHVGRFAWARDGAKAPAVVERDGKFFWYAAVNHGTIDGGAIGVAVADSPTGPFRDALGAALVTNDLPFDTGDDHTIDPSAIVHDGQAHLFWGKERCFSARLDDSMTALAGPITEIDLPGFKEGAHVHERDGWFYLSYGFGYPQRVAYARSRSLDGPWTFEGLVNEVPGNCATNRPAIVEFAGEWYFFYHNGVLPGGGSHRRSVCVDRLGYDEDARMNRVRMTTEGLQAGVLAASPR</sequence>
<evidence type="ECO:0000313" key="9">
    <source>
        <dbReference type="Proteomes" id="UP000240542"/>
    </source>
</evidence>
<evidence type="ECO:0000256" key="5">
    <source>
        <dbReference type="ARBA" id="ARBA00023295"/>
    </source>
</evidence>
<keyword evidence="4" id="KW-0119">Carbohydrate metabolism</keyword>
<organism evidence="8 9">
    <name type="scientific">Murinocardiopsis flavida</name>
    <dbReference type="NCBI Taxonomy" id="645275"/>
    <lineage>
        <taxon>Bacteria</taxon>
        <taxon>Bacillati</taxon>
        <taxon>Actinomycetota</taxon>
        <taxon>Actinomycetes</taxon>
        <taxon>Streptosporangiales</taxon>
        <taxon>Nocardiopsidaceae</taxon>
        <taxon>Murinocardiopsis</taxon>
    </lineage>
</organism>